<dbReference type="Proteomes" id="UP000017747">
    <property type="component" value="Unassembled WGS sequence"/>
</dbReference>
<proteinExistence type="predicted"/>
<organism evidence="1 2">
    <name type="scientific">Youngiibacter fragilis 232.1</name>
    <dbReference type="NCBI Taxonomy" id="994573"/>
    <lineage>
        <taxon>Bacteria</taxon>
        <taxon>Bacillati</taxon>
        <taxon>Bacillota</taxon>
        <taxon>Clostridia</taxon>
        <taxon>Eubacteriales</taxon>
        <taxon>Clostridiaceae</taxon>
        <taxon>Youngiibacter</taxon>
    </lineage>
</organism>
<accession>V7I4C7</accession>
<reference evidence="1 2" key="1">
    <citation type="journal article" date="2014" name="Genome Announc.">
        <title>Genome Sequence of Youngiibacter fragilis, the Type Strain of the Genus Youngiibacter.</title>
        <authorList>
            <person name="Wawrik C.B."/>
            <person name="Callaghan A.V."/>
            <person name="Stamps B.W."/>
            <person name="Wawrik B."/>
        </authorList>
    </citation>
    <scope>NUCLEOTIDE SEQUENCE [LARGE SCALE GENOMIC DNA]</scope>
    <source>
        <strain evidence="1 2">232.1</strain>
    </source>
</reference>
<dbReference type="RefSeq" id="WP_023386432.1">
    <property type="nucleotide sequence ID" value="NZ_AXUN02000174.1"/>
</dbReference>
<protein>
    <submittedName>
        <fullName evidence="1">Uncharacterized protein</fullName>
    </submittedName>
</protein>
<evidence type="ECO:0000313" key="2">
    <source>
        <dbReference type="Proteomes" id="UP000017747"/>
    </source>
</evidence>
<evidence type="ECO:0000313" key="1">
    <source>
        <dbReference type="EMBL" id="ETA80733.1"/>
    </source>
</evidence>
<dbReference type="eggNOG" id="ENOG502ZSPB">
    <property type="taxonomic scope" value="Bacteria"/>
</dbReference>
<dbReference type="EMBL" id="AXUN02000174">
    <property type="protein sequence ID" value="ETA80733.1"/>
    <property type="molecule type" value="Genomic_DNA"/>
</dbReference>
<name>V7I4C7_9CLOT</name>
<keyword evidence="2" id="KW-1185">Reference proteome</keyword>
<sequence length="149" mass="17170">MDKTWENDRCSPLQLKKIRNLAEKHGEYELTSKVEELTKGMAHAVIDDFLTGNLQRLLKAGVIREKGTEAIEKVPSMSESAPVHKFRYKVTEGGHLWNYTDFRLEARGTLVDFATDDRLILFQVIEVDHEIDEELIRKYGLKAELVNPK</sequence>
<comment type="caution">
    <text evidence="1">The sequence shown here is derived from an EMBL/GenBank/DDBJ whole genome shotgun (WGS) entry which is preliminary data.</text>
</comment>
<gene>
    <name evidence="1" type="ORF">T472_0210225</name>
</gene>
<dbReference type="AlphaFoldDB" id="V7I4C7"/>